<keyword evidence="1" id="KW-1015">Disulfide bond</keyword>
<organism>
    <name type="scientific">Ixodes scapularis</name>
    <name type="common">Black-legged tick</name>
    <name type="synonym">Deer tick</name>
    <dbReference type="NCBI Taxonomy" id="6945"/>
    <lineage>
        <taxon>Eukaryota</taxon>
        <taxon>Metazoa</taxon>
        <taxon>Ecdysozoa</taxon>
        <taxon>Arthropoda</taxon>
        <taxon>Chelicerata</taxon>
        <taxon>Arachnida</taxon>
        <taxon>Acari</taxon>
        <taxon>Parasitiformes</taxon>
        <taxon>Ixodida</taxon>
        <taxon>Ixodoidea</taxon>
        <taxon>Ixodidae</taxon>
        <taxon>Ixodinae</taxon>
        <taxon>Ixodes</taxon>
    </lineage>
</organism>
<dbReference type="PROSITE" id="PS51406">
    <property type="entry name" value="FIBRINOGEN_C_2"/>
    <property type="match status" value="1"/>
</dbReference>
<dbReference type="Gene3D" id="4.10.530.10">
    <property type="entry name" value="Gamma-fibrinogen Carboxyl Terminal Fragment, domain 2"/>
    <property type="match status" value="1"/>
</dbReference>
<dbReference type="STRING" id="6945.B7PYT2"/>
<dbReference type="PROSITE" id="PS00514">
    <property type="entry name" value="FIBRINOGEN_C_1"/>
    <property type="match status" value="1"/>
</dbReference>
<dbReference type="InterPro" id="IPR036056">
    <property type="entry name" value="Fibrinogen-like_C"/>
</dbReference>
<reference evidence="3 5" key="1">
    <citation type="submission" date="2008-03" db="EMBL/GenBank/DDBJ databases">
        <title>Annotation of Ixodes scapularis.</title>
        <authorList>
            <consortium name="Ixodes scapularis Genome Project Consortium"/>
            <person name="Caler E."/>
            <person name="Hannick L.I."/>
            <person name="Bidwell S."/>
            <person name="Joardar V."/>
            <person name="Thiagarajan M."/>
            <person name="Amedeo P."/>
            <person name="Galinsky K.J."/>
            <person name="Schobel S."/>
            <person name="Inman J."/>
            <person name="Hostetler J."/>
            <person name="Miller J."/>
            <person name="Hammond M."/>
            <person name="Megy K."/>
            <person name="Lawson D."/>
            <person name="Kodira C."/>
            <person name="Sutton G."/>
            <person name="Meyer J."/>
            <person name="Hill C.A."/>
            <person name="Birren B."/>
            <person name="Nene V."/>
            <person name="Collins F."/>
            <person name="Alarcon-Chaidez F."/>
            <person name="Wikel S."/>
            <person name="Strausberg R."/>
        </authorList>
    </citation>
    <scope>NUCLEOTIDE SEQUENCE [LARGE SCALE GENOMIC DNA]</scope>
    <source>
        <strain evidence="5">Wikel</strain>
        <strain evidence="3">Wikel colony</strain>
    </source>
</reference>
<dbReference type="EMBL" id="ABJB010400967">
    <property type="status" value="NOT_ANNOTATED_CDS"/>
    <property type="molecule type" value="Genomic_DNA"/>
</dbReference>
<accession>B7PYT2</accession>
<name>B7PYT2_IXOSC</name>
<dbReference type="EnsemblMetazoa" id="ISCW008812-RA">
    <property type="protein sequence ID" value="ISCW008812-PA"/>
    <property type="gene ID" value="ISCW008812"/>
</dbReference>
<proteinExistence type="predicted"/>
<sequence>GKRAVSCSQLKRLGNDVTSEYLINPHRGCKVKCDMETNGGGWTVIQRRGGSETFEENLFERTEKEYQDGFGAGATSYWIGKSVLRLRDKEEISPLLFSYFHCAHHVFGFQQPMVNSSEHQINCGNGSPKHRTSYDALKTYNGYEFFMGDSQFMEPYSGCYPPLSGGWWYNECLRSNLNGRKLQSTDSKNKRGLGITWFKDGDRNSYDAIYDQVEMKIRDADFDFCTGKMATYSDI</sequence>
<dbReference type="InterPro" id="IPR050373">
    <property type="entry name" value="Fibrinogen_C-term_domain"/>
</dbReference>
<dbReference type="VEuPathDB" id="VectorBase:ISCP_010175"/>
<dbReference type="Proteomes" id="UP000001555">
    <property type="component" value="Unassembled WGS sequence"/>
</dbReference>
<dbReference type="PANTHER" id="PTHR19143">
    <property type="entry name" value="FIBRINOGEN/TENASCIN/ANGIOPOEITIN"/>
    <property type="match status" value="1"/>
</dbReference>
<dbReference type="VEuPathDB" id="VectorBase:ISCW008812"/>
<reference evidence="4" key="2">
    <citation type="submission" date="2020-05" db="UniProtKB">
        <authorList>
            <consortium name="EnsemblMetazoa"/>
        </authorList>
    </citation>
    <scope>IDENTIFICATION</scope>
    <source>
        <strain evidence="4">wikel</strain>
    </source>
</reference>
<dbReference type="EMBL" id="ABJB010923729">
    <property type="status" value="NOT_ANNOTATED_CDS"/>
    <property type="molecule type" value="Genomic_DNA"/>
</dbReference>
<dbReference type="PaxDb" id="6945-B7PYT2"/>
<feature type="domain" description="Fibrinogen C-terminal" evidence="2">
    <location>
        <begin position="1"/>
        <end position="221"/>
    </location>
</feature>
<dbReference type="SMART" id="SM00186">
    <property type="entry name" value="FBG"/>
    <property type="match status" value="1"/>
</dbReference>
<dbReference type="OrthoDB" id="6145874at2759"/>
<dbReference type="InterPro" id="IPR020837">
    <property type="entry name" value="Fibrinogen_CS"/>
</dbReference>
<dbReference type="Gene3D" id="3.90.215.10">
    <property type="entry name" value="Gamma Fibrinogen, chain A, domain 1"/>
    <property type="match status" value="1"/>
</dbReference>
<protein>
    <submittedName>
        <fullName evidence="3 4">Ixoderin B, putative</fullName>
    </submittedName>
</protein>
<dbReference type="PANTHER" id="PTHR19143:SF458">
    <property type="entry name" value="FIBRINOGEN C-TERMINAL DOMAIN-CONTAINING PROTEIN-RELATED"/>
    <property type="match status" value="1"/>
</dbReference>
<dbReference type="VEuPathDB" id="VectorBase:ISCI003711"/>
<evidence type="ECO:0000313" key="5">
    <source>
        <dbReference type="Proteomes" id="UP000001555"/>
    </source>
</evidence>
<dbReference type="InterPro" id="IPR014716">
    <property type="entry name" value="Fibrinogen_a/b/g_C_1"/>
</dbReference>
<evidence type="ECO:0000259" key="2">
    <source>
        <dbReference type="PROSITE" id="PS51406"/>
    </source>
</evidence>
<dbReference type="Pfam" id="PF00147">
    <property type="entry name" value="Fibrinogen_C"/>
    <property type="match status" value="1"/>
</dbReference>
<dbReference type="EMBL" id="DS821797">
    <property type="protein sequence ID" value="EEC11754.1"/>
    <property type="molecule type" value="Genomic_DNA"/>
</dbReference>
<dbReference type="AlphaFoldDB" id="B7PYT2"/>
<dbReference type="EMBL" id="ABJB010147273">
    <property type="status" value="NOT_ANNOTATED_CDS"/>
    <property type="molecule type" value="Genomic_DNA"/>
</dbReference>
<evidence type="ECO:0000256" key="1">
    <source>
        <dbReference type="ARBA" id="ARBA00023157"/>
    </source>
</evidence>
<feature type="non-terminal residue" evidence="3">
    <location>
        <position position="1"/>
    </location>
</feature>
<dbReference type="GO" id="GO:0005615">
    <property type="term" value="C:extracellular space"/>
    <property type="evidence" value="ECO:0000318"/>
    <property type="project" value="GO_Central"/>
</dbReference>
<keyword evidence="5" id="KW-1185">Reference proteome</keyword>
<dbReference type="HOGENOM" id="CLU_038628_6_0_1"/>
<evidence type="ECO:0000313" key="4">
    <source>
        <dbReference type="EnsemblMetazoa" id="ISCW008812-PA"/>
    </source>
</evidence>
<evidence type="ECO:0000313" key="3">
    <source>
        <dbReference type="EMBL" id="EEC11754.1"/>
    </source>
</evidence>
<gene>
    <name evidence="3" type="ORF">IscW_ISCW008812</name>
</gene>
<dbReference type="SUPFAM" id="SSF56496">
    <property type="entry name" value="Fibrinogen C-terminal domain-like"/>
    <property type="match status" value="1"/>
</dbReference>
<dbReference type="InterPro" id="IPR002181">
    <property type="entry name" value="Fibrinogen_a/b/g_C_dom"/>
</dbReference>